<reference evidence="1" key="1">
    <citation type="submission" date="2022-04" db="EMBL/GenBank/DDBJ databases">
        <title>Jade perch genome.</title>
        <authorList>
            <person name="Chao B."/>
        </authorList>
    </citation>
    <scope>NUCLEOTIDE SEQUENCE</scope>
    <source>
        <strain evidence="1">CB-2022</strain>
    </source>
</reference>
<evidence type="ECO:0000313" key="2">
    <source>
        <dbReference type="Proteomes" id="UP000831701"/>
    </source>
</evidence>
<dbReference type="EMBL" id="CM041545">
    <property type="protein sequence ID" value="KAI3361697.1"/>
    <property type="molecule type" value="Genomic_DNA"/>
</dbReference>
<comment type="caution">
    <text evidence="1">The sequence shown here is derived from an EMBL/GenBank/DDBJ whole genome shotgun (WGS) entry which is preliminary data.</text>
</comment>
<organism evidence="1 2">
    <name type="scientific">Scortum barcoo</name>
    <name type="common">barcoo grunter</name>
    <dbReference type="NCBI Taxonomy" id="214431"/>
    <lineage>
        <taxon>Eukaryota</taxon>
        <taxon>Metazoa</taxon>
        <taxon>Chordata</taxon>
        <taxon>Craniata</taxon>
        <taxon>Vertebrata</taxon>
        <taxon>Euteleostomi</taxon>
        <taxon>Actinopterygii</taxon>
        <taxon>Neopterygii</taxon>
        <taxon>Teleostei</taxon>
        <taxon>Neoteleostei</taxon>
        <taxon>Acanthomorphata</taxon>
        <taxon>Eupercaria</taxon>
        <taxon>Centrarchiformes</taxon>
        <taxon>Terapontoidei</taxon>
        <taxon>Terapontidae</taxon>
        <taxon>Scortum</taxon>
    </lineage>
</organism>
<accession>A0ACB8W1F3</accession>
<protein>
    <submittedName>
        <fullName evidence="1">Uncharacterized protein</fullName>
    </submittedName>
</protein>
<gene>
    <name evidence="1" type="ORF">L3Q82_002055</name>
</gene>
<evidence type="ECO:0000313" key="1">
    <source>
        <dbReference type="EMBL" id="KAI3361697.1"/>
    </source>
</evidence>
<name>A0ACB8W1F3_9TELE</name>
<dbReference type="Proteomes" id="UP000831701">
    <property type="component" value="Chromosome 15"/>
</dbReference>
<proteinExistence type="predicted"/>
<keyword evidence="2" id="KW-1185">Reference proteome</keyword>
<sequence>MALRSGTLSQLSDSGQTLSEDSGVDIAESGHISKDSSPHSSRTRHPRDTQGGRGDNPSKPPGLLEPTSTLVRVAKSASTLGIAIEGGANTRQPMPRIVTIQRGGSAHNCGQLKVGQVILEVNGVSLRGREHRDAARLIAEAFKTKERDYVDFLVTEFNVAL</sequence>